<dbReference type="Pfam" id="PF00005">
    <property type="entry name" value="ABC_tran"/>
    <property type="match status" value="1"/>
</dbReference>
<evidence type="ECO:0000259" key="1">
    <source>
        <dbReference type="PROSITE" id="PS50893"/>
    </source>
</evidence>
<organism evidence="2 3">
    <name type="scientific">Ranatra chinensis</name>
    <dbReference type="NCBI Taxonomy" id="642074"/>
    <lineage>
        <taxon>Eukaryota</taxon>
        <taxon>Metazoa</taxon>
        <taxon>Ecdysozoa</taxon>
        <taxon>Arthropoda</taxon>
        <taxon>Hexapoda</taxon>
        <taxon>Insecta</taxon>
        <taxon>Pterygota</taxon>
        <taxon>Neoptera</taxon>
        <taxon>Paraneoptera</taxon>
        <taxon>Hemiptera</taxon>
        <taxon>Heteroptera</taxon>
        <taxon>Panheteroptera</taxon>
        <taxon>Nepomorpha</taxon>
        <taxon>Nepidae</taxon>
        <taxon>Ranatrinae</taxon>
        <taxon>Ranatra</taxon>
    </lineage>
</organism>
<feature type="domain" description="ABC transporter" evidence="1">
    <location>
        <begin position="7"/>
        <end position="265"/>
    </location>
</feature>
<dbReference type="Proteomes" id="UP001558652">
    <property type="component" value="Unassembled WGS sequence"/>
</dbReference>
<gene>
    <name evidence="2" type="ORF">AAG570_000726</name>
</gene>
<dbReference type="Gene3D" id="3.40.50.300">
    <property type="entry name" value="P-loop containing nucleotide triphosphate hydrolases"/>
    <property type="match status" value="1"/>
</dbReference>
<dbReference type="EMBL" id="JBFDAA010000001">
    <property type="protein sequence ID" value="KAL1140798.1"/>
    <property type="molecule type" value="Genomic_DNA"/>
</dbReference>
<dbReference type="AlphaFoldDB" id="A0ABD0ZJ39"/>
<keyword evidence="3" id="KW-1185">Reference proteome</keyword>
<accession>A0ABD0ZJ39</accession>
<name>A0ABD0ZJ39_9HEMI</name>
<dbReference type="PROSITE" id="PS50893">
    <property type="entry name" value="ABC_TRANSPORTER_2"/>
    <property type="match status" value="1"/>
</dbReference>
<proteinExistence type="predicted"/>
<dbReference type="InterPro" id="IPR003439">
    <property type="entry name" value="ABC_transporter-like_ATP-bd"/>
</dbReference>
<reference evidence="2 3" key="1">
    <citation type="submission" date="2024-07" db="EMBL/GenBank/DDBJ databases">
        <title>Chromosome-level genome assembly of the water stick insect Ranatra chinensis (Heteroptera: Nepidae).</title>
        <authorList>
            <person name="Liu X."/>
        </authorList>
    </citation>
    <scope>NUCLEOTIDE SEQUENCE [LARGE SCALE GENOMIC DNA]</scope>
    <source>
        <strain evidence="2">Cailab_2021Rc</strain>
        <tissue evidence="2">Muscle</tissue>
    </source>
</reference>
<evidence type="ECO:0000313" key="2">
    <source>
        <dbReference type="EMBL" id="KAL1140798.1"/>
    </source>
</evidence>
<comment type="caution">
    <text evidence="2">The sequence shown here is derived from an EMBL/GenBank/DDBJ whole genome shotgun (WGS) entry which is preliminary data.</text>
</comment>
<evidence type="ECO:0000313" key="3">
    <source>
        <dbReference type="Proteomes" id="UP001558652"/>
    </source>
</evidence>
<protein>
    <recommendedName>
        <fullName evidence="1">ABC transporter domain-containing protein</fullName>
    </recommendedName>
</protein>
<sequence>MTEDNEAKNQYMLKIVGGRLKFGNDEILSGLNMNVPKGKMYTLLGSSGCGKTTLLNCIVHANKLDSGRIYRQWRSFSEIGYMPQEVKKTVEKWLSEVEWNAFDGSIKKLVPRLKKCIEVDGDNVKTYFEIHPANVVGMMRKGVMVAEDTPSALMERFEGSSLEKTFLQLSALQEEQPPLLSQDSALDSLRTVKQWDAQLQVLKHVGFRGQSLEVLSLPEYTALCRMGVQRFASLVGSIFRESLHPAFAWNAVSRFTPEDSALLKLQTSIGAIPNHIQLGVINDELYGNSGKCSPEMNSPSCSDNGLLSCYYIHRVKSKFDLINTGVEGLMVNLLTAFLQTTDAGCGFSLKILSALEVKLPFVTTWSTPKDSAL</sequence>
<dbReference type="PANTHER" id="PTHR43038:SF3">
    <property type="entry name" value="ABC TRANSPORTER G FAMILY MEMBER 20 ISOFORM X1"/>
    <property type="match status" value="1"/>
</dbReference>
<dbReference type="InterPro" id="IPR027417">
    <property type="entry name" value="P-loop_NTPase"/>
</dbReference>
<dbReference type="PANTHER" id="PTHR43038">
    <property type="entry name" value="ATP-BINDING CASSETTE, SUB-FAMILY H, MEMBER 1"/>
    <property type="match status" value="1"/>
</dbReference>
<dbReference type="SUPFAM" id="SSF52540">
    <property type="entry name" value="P-loop containing nucleoside triphosphate hydrolases"/>
    <property type="match status" value="1"/>
</dbReference>